<evidence type="ECO:0000313" key="1">
    <source>
        <dbReference type="EMBL" id="KAL3337546.1"/>
    </source>
</evidence>
<dbReference type="AlphaFoldDB" id="A0ABD2S029"/>
<sequence>MERGRGRWSSLSRGMLPLLALHTVTEYYRLDRKPPVTAALVAANTIIYLRPTFLHSILPTINQVWFNPHLILKVKGCRCPSLKIVLDCLRFWPKYSVPWCYQIEDS</sequence>
<accession>A0ABD2S029</accession>
<dbReference type="Proteomes" id="UP001627284">
    <property type="component" value="Unassembled WGS sequence"/>
</dbReference>
<keyword evidence="2" id="KW-1185">Reference proteome</keyword>
<proteinExistence type="predicted"/>
<comment type="caution">
    <text evidence="1">The sequence shown here is derived from an EMBL/GenBank/DDBJ whole genome shotgun (WGS) entry which is preliminary data.</text>
</comment>
<reference evidence="1 2" key="1">
    <citation type="submission" date="2024-05" db="EMBL/GenBank/DDBJ databases">
        <title>De novo assembly of an allotetraploid wild potato.</title>
        <authorList>
            <person name="Hosaka A.J."/>
        </authorList>
    </citation>
    <scope>NUCLEOTIDE SEQUENCE [LARGE SCALE GENOMIC DNA]</scope>
    <source>
        <tissue evidence="1">Young leaves</tissue>
    </source>
</reference>
<organism evidence="1 2">
    <name type="scientific">Solanum stoloniferum</name>
    <dbReference type="NCBI Taxonomy" id="62892"/>
    <lineage>
        <taxon>Eukaryota</taxon>
        <taxon>Viridiplantae</taxon>
        <taxon>Streptophyta</taxon>
        <taxon>Embryophyta</taxon>
        <taxon>Tracheophyta</taxon>
        <taxon>Spermatophyta</taxon>
        <taxon>Magnoliopsida</taxon>
        <taxon>eudicotyledons</taxon>
        <taxon>Gunneridae</taxon>
        <taxon>Pentapetalae</taxon>
        <taxon>asterids</taxon>
        <taxon>lamiids</taxon>
        <taxon>Solanales</taxon>
        <taxon>Solanaceae</taxon>
        <taxon>Solanoideae</taxon>
        <taxon>Solaneae</taxon>
        <taxon>Solanum</taxon>
    </lineage>
</organism>
<protein>
    <submittedName>
        <fullName evidence="1">Uncharacterized protein</fullName>
    </submittedName>
</protein>
<gene>
    <name evidence="1" type="ORF">AABB24_029935</name>
</gene>
<name>A0ABD2S029_9SOLN</name>
<dbReference type="EMBL" id="JBJKTR010000017">
    <property type="protein sequence ID" value="KAL3337546.1"/>
    <property type="molecule type" value="Genomic_DNA"/>
</dbReference>
<evidence type="ECO:0000313" key="2">
    <source>
        <dbReference type="Proteomes" id="UP001627284"/>
    </source>
</evidence>